<name>A0A6J3RD43_TURTR</name>
<dbReference type="RefSeq" id="XP_073661129.1">
    <property type="nucleotide sequence ID" value="XM_073805028.1"/>
</dbReference>
<feature type="compositionally biased region" description="Low complexity" evidence="1">
    <location>
        <begin position="145"/>
        <end position="156"/>
    </location>
</feature>
<feature type="compositionally biased region" description="Low complexity" evidence="1">
    <location>
        <begin position="53"/>
        <end position="70"/>
    </location>
</feature>
<dbReference type="RefSeq" id="XP_073661127.1">
    <property type="nucleotide sequence ID" value="XM_073805026.1"/>
</dbReference>
<dbReference type="Proteomes" id="UP000245320">
    <property type="component" value="Chromosome 5"/>
</dbReference>
<dbReference type="RefSeq" id="XP_033712700.1">
    <property type="nucleotide sequence ID" value="XM_033856809.1"/>
</dbReference>
<feature type="compositionally biased region" description="Basic residues" evidence="1">
    <location>
        <begin position="10"/>
        <end position="25"/>
    </location>
</feature>
<dbReference type="InParanoid" id="A0A6J3RD43"/>
<proteinExistence type="predicted"/>
<feature type="region of interest" description="Disordered" evidence="1">
    <location>
        <begin position="53"/>
        <end position="156"/>
    </location>
</feature>
<dbReference type="RefSeq" id="XP_073661126.1">
    <property type="nucleotide sequence ID" value="XM_073805025.1"/>
</dbReference>
<feature type="compositionally biased region" description="Pro residues" evidence="1">
    <location>
        <begin position="26"/>
        <end position="35"/>
    </location>
</feature>
<protein>
    <submittedName>
        <fullName evidence="3">Translation initiation factor IF-2-like</fullName>
    </submittedName>
</protein>
<evidence type="ECO:0000256" key="1">
    <source>
        <dbReference type="SAM" id="MobiDB-lite"/>
    </source>
</evidence>
<dbReference type="GeneID" id="117312383"/>
<gene>
    <name evidence="3" type="primary">LOC117312383</name>
</gene>
<evidence type="ECO:0000313" key="2">
    <source>
        <dbReference type="Proteomes" id="UP000245320"/>
    </source>
</evidence>
<organism evidence="2 3">
    <name type="scientific">Tursiops truncatus</name>
    <name type="common">Atlantic bottle-nosed dolphin</name>
    <name type="synonym">Delphinus truncatus</name>
    <dbReference type="NCBI Taxonomy" id="9739"/>
    <lineage>
        <taxon>Eukaryota</taxon>
        <taxon>Metazoa</taxon>
        <taxon>Chordata</taxon>
        <taxon>Craniata</taxon>
        <taxon>Vertebrata</taxon>
        <taxon>Euteleostomi</taxon>
        <taxon>Mammalia</taxon>
        <taxon>Eutheria</taxon>
        <taxon>Laurasiatheria</taxon>
        <taxon>Artiodactyla</taxon>
        <taxon>Whippomorpha</taxon>
        <taxon>Cetacea</taxon>
        <taxon>Odontoceti</taxon>
        <taxon>Delphinidae</taxon>
        <taxon>Tursiops</taxon>
    </lineage>
</organism>
<accession>A0A6J3RD43</accession>
<dbReference type="AlphaFoldDB" id="A0A6J3RD43"/>
<dbReference type="RefSeq" id="XP_073661128.1">
    <property type="nucleotide sequence ID" value="XM_073805027.1"/>
</dbReference>
<feature type="region of interest" description="Disordered" evidence="1">
    <location>
        <begin position="1"/>
        <end position="37"/>
    </location>
</feature>
<sequence>MRAGPGRAALARRRRGRPSSRRSRRSPPPPPPSPPRFLLLLLRLLPLHPAAASSVPVSAAAPGPSATAPRESAPRPGAPRTKAGGPWGRTRGRAVEAGAGEPAWGAVGPEERGAGARGGRSGPRDPLMGFHSSEGAGRARRGRWRASLAGGCETPA</sequence>
<evidence type="ECO:0000313" key="3">
    <source>
        <dbReference type="RefSeq" id="XP_033712700.1"/>
    </source>
</evidence>
<reference evidence="3" key="1">
    <citation type="submission" date="2025-08" db="UniProtKB">
        <authorList>
            <consortium name="RefSeq"/>
        </authorList>
    </citation>
    <scope>IDENTIFICATION</scope>
    <source>
        <tissue evidence="3">Spleen</tissue>
    </source>
</reference>
<keyword evidence="2" id="KW-1185">Reference proteome</keyword>